<keyword evidence="3" id="KW-0282">Flagellum</keyword>
<dbReference type="Pfam" id="PF15305">
    <property type="entry name" value="IFT43"/>
    <property type="match status" value="1"/>
</dbReference>
<feature type="compositionally biased region" description="Polar residues" evidence="2">
    <location>
        <begin position="87"/>
        <end position="96"/>
    </location>
</feature>
<feature type="non-terminal residue" evidence="3">
    <location>
        <position position="1"/>
    </location>
</feature>
<gene>
    <name evidence="3" type="ORF">HaLaN_12700</name>
</gene>
<evidence type="ECO:0000256" key="1">
    <source>
        <dbReference type="ARBA" id="ARBA00022794"/>
    </source>
</evidence>
<dbReference type="PANTHER" id="PTHR33724">
    <property type="entry name" value="INTRAFLAGELLAR TRANSPORT PROTEIN 43 HOMOLOG"/>
    <property type="match status" value="1"/>
</dbReference>
<dbReference type="GO" id="GO:0030991">
    <property type="term" value="C:intraciliary transport particle A"/>
    <property type="evidence" value="ECO:0007669"/>
    <property type="project" value="InterPro"/>
</dbReference>
<evidence type="ECO:0000256" key="2">
    <source>
        <dbReference type="SAM" id="MobiDB-lite"/>
    </source>
</evidence>
<reference evidence="3 4" key="1">
    <citation type="submission" date="2020-02" db="EMBL/GenBank/DDBJ databases">
        <title>Draft genome sequence of Haematococcus lacustris strain NIES-144.</title>
        <authorList>
            <person name="Morimoto D."/>
            <person name="Nakagawa S."/>
            <person name="Yoshida T."/>
            <person name="Sawayama S."/>
        </authorList>
    </citation>
    <scope>NUCLEOTIDE SEQUENCE [LARGE SCALE GENOMIC DNA]</scope>
    <source>
        <strain evidence="3 4">NIES-144</strain>
    </source>
</reference>
<keyword evidence="1" id="KW-0970">Cilium biogenesis/degradation</keyword>
<dbReference type="PANTHER" id="PTHR33724:SF1">
    <property type="entry name" value="INTRAFLAGELLAR TRANSPORT PROTEIN 43 HOMOLOG"/>
    <property type="match status" value="1"/>
</dbReference>
<name>A0A699ZB06_HAELA</name>
<keyword evidence="4" id="KW-1185">Reference proteome</keyword>
<comment type="caution">
    <text evidence="3">The sequence shown here is derived from an EMBL/GenBank/DDBJ whole genome shotgun (WGS) entry which is preliminary data.</text>
</comment>
<dbReference type="GO" id="GO:0005929">
    <property type="term" value="C:cilium"/>
    <property type="evidence" value="ECO:0007669"/>
    <property type="project" value="TreeGrafter"/>
</dbReference>
<feature type="region of interest" description="Disordered" evidence="2">
    <location>
        <begin position="58"/>
        <end position="168"/>
    </location>
</feature>
<dbReference type="Proteomes" id="UP000485058">
    <property type="component" value="Unassembled WGS sequence"/>
</dbReference>
<organism evidence="3 4">
    <name type="scientific">Haematococcus lacustris</name>
    <name type="common">Green alga</name>
    <name type="synonym">Haematococcus pluvialis</name>
    <dbReference type="NCBI Taxonomy" id="44745"/>
    <lineage>
        <taxon>Eukaryota</taxon>
        <taxon>Viridiplantae</taxon>
        <taxon>Chlorophyta</taxon>
        <taxon>core chlorophytes</taxon>
        <taxon>Chlorophyceae</taxon>
        <taxon>CS clade</taxon>
        <taxon>Chlamydomonadales</taxon>
        <taxon>Haematococcaceae</taxon>
        <taxon>Haematococcus</taxon>
    </lineage>
</organism>
<protein>
    <submittedName>
        <fullName evidence="3">Intraflagellar transport protein 43</fullName>
    </submittedName>
</protein>
<dbReference type="AlphaFoldDB" id="A0A699ZB06"/>
<feature type="compositionally biased region" description="Basic and acidic residues" evidence="2">
    <location>
        <begin position="146"/>
        <end position="168"/>
    </location>
</feature>
<evidence type="ECO:0000313" key="3">
    <source>
        <dbReference type="EMBL" id="GFH16308.1"/>
    </source>
</evidence>
<evidence type="ECO:0000313" key="4">
    <source>
        <dbReference type="Proteomes" id="UP000485058"/>
    </source>
</evidence>
<accession>A0A699ZB06</accession>
<keyword evidence="3" id="KW-0969">Cilium</keyword>
<keyword evidence="3" id="KW-0966">Cell projection</keyword>
<proteinExistence type="predicted"/>
<sequence>TLDKGTTASPRLALFLVTPASKISNDLNRKTRLNSAAPIVPSTRQASFYLLLAPAPCGRKGRAQSKAGRGRTPCLQEIVQDPPPQAQGPSLQPSESSRSRGGPVEEEEDSATPKPPPPGTRQLGFQGGFDTDDSAPAQPSSGSVAGDKKYVGVSRRKQEQELQEKEQAARVKSKYDERAIVADIMDIPELEEEGKEDLTRVVAEAPRVRTNKVQGIEELEEEGHFNLPGNTDRDVDLTMLTSVLCSSEQVHEPDEVWDPDMLLAGVASELNREKEKGVVSEPEPIVEFQ</sequence>
<feature type="non-terminal residue" evidence="3">
    <location>
        <position position="289"/>
    </location>
</feature>
<dbReference type="InterPro" id="IPR029302">
    <property type="entry name" value="IFT43"/>
</dbReference>
<dbReference type="EMBL" id="BLLF01000978">
    <property type="protein sequence ID" value="GFH16308.1"/>
    <property type="molecule type" value="Genomic_DNA"/>
</dbReference>
<dbReference type="GO" id="GO:0035721">
    <property type="term" value="P:intraciliary retrograde transport"/>
    <property type="evidence" value="ECO:0007669"/>
    <property type="project" value="TreeGrafter"/>
</dbReference>